<feature type="compositionally biased region" description="Polar residues" evidence="1">
    <location>
        <begin position="50"/>
        <end position="61"/>
    </location>
</feature>
<dbReference type="Proteomes" id="UP000785679">
    <property type="component" value="Unassembled WGS sequence"/>
</dbReference>
<sequence length="277" mass="30181">MVHLKLQSFLMNKSHRQGNNKADNSAARVTPLNTAVTAPRAMRLGGNSGERGNSTAGSRNALSFERGAASTGKADARQPSGKVPVSSYGAYLASRQDQTPALAASVSQAHKRANHSGTKPSDAPTTIPDPTRPSNRFSSKHAPIPARSGAETRRAASSERMHRETKRNQESISRMREAALQMIADIFSPTEYRELAQFFNGRNEGLMAAIKGDAQIVSEGLRVGQEAVEEAMAVSKAERYAYQKRKEQIRKEAEHLTKVYQTTVAPFQMLMSQGGKR</sequence>
<dbReference type="AlphaFoldDB" id="A0A8J8SZG8"/>
<feature type="compositionally biased region" description="Basic and acidic residues" evidence="1">
    <location>
        <begin position="150"/>
        <end position="172"/>
    </location>
</feature>
<proteinExistence type="predicted"/>
<organism evidence="2 3">
    <name type="scientific">Halteria grandinella</name>
    <dbReference type="NCBI Taxonomy" id="5974"/>
    <lineage>
        <taxon>Eukaryota</taxon>
        <taxon>Sar</taxon>
        <taxon>Alveolata</taxon>
        <taxon>Ciliophora</taxon>
        <taxon>Intramacronucleata</taxon>
        <taxon>Spirotrichea</taxon>
        <taxon>Stichotrichia</taxon>
        <taxon>Sporadotrichida</taxon>
        <taxon>Halteriidae</taxon>
        <taxon>Halteria</taxon>
    </lineage>
</organism>
<name>A0A8J8SZG8_HALGN</name>
<protein>
    <submittedName>
        <fullName evidence="2">Uncharacterized protein</fullName>
    </submittedName>
</protein>
<feature type="region of interest" description="Disordered" evidence="1">
    <location>
        <begin position="99"/>
        <end position="172"/>
    </location>
</feature>
<keyword evidence="3" id="KW-1185">Reference proteome</keyword>
<reference evidence="2" key="1">
    <citation type="submission" date="2019-06" db="EMBL/GenBank/DDBJ databases">
        <authorList>
            <person name="Zheng W."/>
        </authorList>
    </citation>
    <scope>NUCLEOTIDE SEQUENCE</scope>
    <source>
        <strain evidence="2">QDHG01</strain>
    </source>
</reference>
<evidence type="ECO:0000313" key="2">
    <source>
        <dbReference type="EMBL" id="TNV76325.1"/>
    </source>
</evidence>
<comment type="caution">
    <text evidence="2">The sequence shown here is derived from an EMBL/GenBank/DDBJ whole genome shotgun (WGS) entry which is preliminary data.</text>
</comment>
<evidence type="ECO:0000313" key="3">
    <source>
        <dbReference type="Proteomes" id="UP000785679"/>
    </source>
</evidence>
<dbReference type="EMBL" id="RRYP01013795">
    <property type="protein sequence ID" value="TNV76325.1"/>
    <property type="molecule type" value="Genomic_DNA"/>
</dbReference>
<accession>A0A8J8SZG8</accession>
<gene>
    <name evidence="2" type="ORF">FGO68_gene11301</name>
</gene>
<feature type="region of interest" description="Disordered" evidence="1">
    <location>
        <begin position="38"/>
        <end position="61"/>
    </location>
</feature>
<evidence type="ECO:0000256" key="1">
    <source>
        <dbReference type="SAM" id="MobiDB-lite"/>
    </source>
</evidence>